<dbReference type="HOGENOM" id="CLU_1754808_0_0_2"/>
<dbReference type="eggNOG" id="arCOG05776">
    <property type="taxonomic scope" value="Archaea"/>
</dbReference>
<dbReference type="OrthoDB" id="85297at2157"/>
<organism evidence="1 2">
    <name type="scientific">Palaeococcus pacificus DY20341</name>
    <dbReference type="NCBI Taxonomy" id="1343739"/>
    <lineage>
        <taxon>Archaea</taxon>
        <taxon>Methanobacteriati</taxon>
        <taxon>Methanobacteriota</taxon>
        <taxon>Thermococci</taxon>
        <taxon>Thermococcales</taxon>
        <taxon>Thermococcaceae</taxon>
        <taxon>Palaeococcus</taxon>
    </lineage>
</organism>
<proteinExistence type="predicted"/>
<keyword evidence="2" id="KW-1185">Reference proteome</keyword>
<dbReference type="KEGG" id="ppac:PAP_06550"/>
<reference evidence="1 2" key="2">
    <citation type="journal article" date="2015" name="Genome Announc.">
        <title>Complete Genome Sequence of Hyperthermophilic Piezophilic Archaeon Palaeococcus pacificus DY20341T, Isolated from Deep-Sea Hydrothermal Sediments.</title>
        <authorList>
            <person name="Zeng X."/>
            <person name="Jebbar M."/>
            <person name="Shao Z."/>
        </authorList>
    </citation>
    <scope>NUCLEOTIDE SEQUENCE [LARGE SCALE GENOMIC DNA]</scope>
    <source>
        <strain evidence="1 2">DY20341</strain>
    </source>
</reference>
<accession>A0A075LUP0</accession>
<protein>
    <submittedName>
        <fullName evidence="1">Uncharacterized protein</fullName>
    </submittedName>
</protein>
<dbReference type="AlphaFoldDB" id="A0A075LUP0"/>
<dbReference type="RefSeq" id="WP_048165236.1">
    <property type="nucleotide sequence ID" value="NZ_CP006019.1"/>
</dbReference>
<evidence type="ECO:0000313" key="2">
    <source>
        <dbReference type="Proteomes" id="UP000027981"/>
    </source>
</evidence>
<dbReference type="GeneID" id="24842428"/>
<evidence type="ECO:0000313" key="1">
    <source>
        <dbReference type="EMBL" id="AIF69707.1"/>
    </source>
</evidence>
<dbReference type="EMBL" id="CP006019">
    <property type="protein sequence ID" value="AIF69707.1"/>
    <property type="molecule type" value="Genomic_DNA"/>
</dbReference>
<sequence length="149" mass="17195">MLNLYGIAQRELAKDLIFEIDGESVVLSIKGAMIAVSNSKNYNFSFIEISENEFVMVVQMGGYVLYIGMESDEEIDEDAYPELFKALMVQLLPVLEILIQEANKMEYKTKRRADILLDDDMSSDMKEFFYQTLIKHIKNIPIYEQTEVA</sequence>
<dbReference type="Proteomes" id="UP000027981">
    <property type="component" value="Chromosome"/>
</dbReference>
<reference evidence="2" key="1">
    <citation type="submission" date="2013-06" db="EMBL/GenBank/DDBJ databases">
        <title>Complete Genome Sequence of Hyperthermophilic Palaeococcus pacificus DY20341T, Isolated from a Deep-Sea Hydrothermal Sediments.</title>
        <authorList>
            <person name="Zeng X."/>
            <person name="Shao Z."/>
        </authorList>
    </citation>
    <scope>NUCLEOTIDE SEQUENCE [LARGE SCALE GENOMIC DNA]</scope>
    <source>
        <strain evidence="2">DY20341</strain>
    </source>
</reference>
<dbReference type="STRING" id="1343739.PAP_06550"/>
<gene>
    <name evidence="1" type="ORF">PAP_06550</name>
</gene>
<name>A0A075LUP0_9EURY</name>